<name>A0A6P1W3H4_9BACT</name>
<evidence type="ECO:0000313" key="6">
    <source>
        <dbReference type="EMBL" id="QHV99098.1"/>
    </source>
</evidence>
<proteinExistence type="predicted"/>
<protein>
    <recommendedName>
        <fullName evidence="8">DUF1295 domain-containing protein</fullName>
    </recommendedName>
</protein>
<accession>A0A6P1W3H4</accession>
<sequence length="187" mass="21174">MYSSIIAVCWLTFILVWLVMGGLAKKSIRAKGQHHTSTIYMLIAITMVVLVLHTKGLEFLITYQLFPSTPLIESIGVFMCAAGIAFAIWARIHLGKNWGMPMALKEKPDLVTGGPYQFVRHPIYTGLWAAMLGTNINGGFMGLVWLLFSATFFVYSAKREEKMMLRQFPDDYPAYMKCSKMLIPFIF</sequence>
<feature type="transmembrane region" description="Helical" evidence="5">
    <location>
        <begin position="75"/>
        <end position="92"/>
    </location>
</feature>
<evidence type="ECO:0000256" key="4">
    <source>
        <dbReference type="ARBA" id="ARBA00023136"/>
    </source>
</evidence>
<gene>
    <name evidence="6" type="ORF">GJR95_30625</name>
</gene>
<dbReference type="KEGG" id="senf:GJR95_30625"/>
<dbReference type="PANTHER" id="PTHR12714:SF24">
    <property type="entry name" value="SLR1182 PROTEIN"/>
    <property type="match status" value="1"/>
</dbReference>
<keyword evidence="3 5" id="KW-1133">Transmembrane helix</keyword>
<feature type="transmembrane region" description="Helical" evidence="5">
    <location>
        <begin position="136"/>
        <end position="157"/>
    </location>
</feature>
<dbReference type="RefSeq" id="WP_162389504.1">
    <property type="nucleotide sequence ID" value="NZ_CP045997.1"/>
</dbReference>
<evidence type="ECO:0000256" key="3">
    <source>
        <dbReference type="ARBA" id="ARBA00022989"/>
    </source>
</evidence>
<dbReference type="Gene3D" id="1.20.120.1630">
    <property type="match status" value="1"/>
</dbReference>
<dbReference type="PANTHER" id="PTHR12714">
    <property type="entry name" value="PROTEIN-S ISOPRENYLCYSTEINE O-METHYLTRANSFERASE"/>
    <property type="match status" value="1"/>
</dbReference>
<comment type="subcellular location">
    <subcellularLocation>
        <location evidence="1">Endomembrane system</location>
        <topology evidence="1">Multi-pass membrane protein</topology>
    </subcellularLocation>
</comment>
<dbReference type="InterPro" id="IPR007318">
    <property type="entry name" value="Phopholipid_MeTrfase"/>
</dbReference>
<reference evidence="6 7" key="1">
    <citation type="submission" date="2019-11" db="EMBL/GenBank/DDBJ databases">
        <title>Spirosoma endbachense sp. nov., isolated from a natural salt meadow.</title>
        <authorList>
            <person name="Rojas J."/>
            <person name="Ambika Manirajan B."/>
            <person name="Ratering S."/>
            <person name="Suarez C."/>
            <person name="Geissler-Plaum R."/>
            <person name="Schnell S."/>
        </authorList>
    </citation>
    <scope>NUCLEOTIDE SEQUENCE [LARGE SCALE GENOMIC DNA]</scope>
    <source>
        <strain evidence="6 7">I-24</strain>
    </source>
</reference>
<evidence type="ECO:0000256" key="2">
    <source>
        <dbReference type="ARBA" id="ARBA00022692"/>
    </source>
</evidence>
<keyword evidence="2 5" id="KW-0812">Transmembrane</keyword>
<keyword evidence="4 5" id="KW-0472">Membrane</keyword>
<evidence type="ECO:0000256" key="5">
    <source>
        <dbReference type="SAM" id="Phobius"/>
    </source>
</evidence>
<evidence type="ECO:0008006" key="8">
    <source>
        <dbReference type="Google" id="ProtNLM"/>
    </source>
</evidence>
<keyword evidence="7" id="KW-1185">Reference proteome</keyword>
<evidence type="ECO:0000256" key="1">
    <source>
        <dbReference type="ARBA" id="ARBA00004127"/>
    </source>
</evidence>
<feature type="transmembrane region" description="Helical" evidence="5">
    <location>
        <begin position="37"/>
        <end position="54"/>
    </location>
</feature>
<dbReference type="GO" id="GO:0012505">
    <property type="term" value="C:endomembrane system"/>
    <property type="evidence" value="ECO:0007669"/>
    <property type="project" value="UniProtKB-SubCell"/>
</dbReference>
<dbReference type="Pfam" id="PF04191">
    <property type="entry name" value="PEMT"/>
    <property type="match status" value="1"/>
</dbReference>
<dbReference type="Proteomes" id="UP000464577">
    <property type="component" value="Chromosome"/>
</dbReference>
<organism evidence="6 7">
    <name type="scientific">Spirosoma endbachense</name>
    <dbReference type="NCBI Taxonomy" id="2666025"/>
    <lineage>
        <taxon>Bacteria</taxon>
        <taxon>Pseudomonadati</taxon>
        <taxon>Bacteroidota</taxon>
        <taxon>Cytophagia</taxon>
        <taxon>Cytophagales</taxon>
        <taxon>Cytophagaceae</taxon>
        <taxon>Spirosoma</taxon>
    </lineage>
</organism>
<dbReference type="GO" id="GO:0016740">
    <property type="term" value="F:transferase activity"/>
    <property type="evidence" value="ECO:0007669"/>
    <property type="project" value="UniProtKB-ARBA"/>
</dbReference>
<dbReference type="EMBL" id="CP045997">
    <property type="protein sequence ID" value="QHV99098.1"/>
    <property type="molecule type" value="Genomic_DNA"/>
</dbReference>
<evidence type="ECO:0000313" key="7">
    <source>
        <dbReference type="Proteomes" id="UP000464577"/>
    </source>
</evidence>
<dbReference type="AlphaFoldDB" id="A0A6P1W3H4"/>